<name>A0ABU7V0X5_9GAMM</name>
<dbReference type="EMBL" id="JAZHBO010000002">
    <property type="protein sequence ID" value="MEF2156431.1"/>
    <property type="molecule type" value="Genomic_DNA"/>
</dbReference>
<dbReference type="Proteomes" id="UP001356170">
    <property type="component" value="Unassembled WGS sequence"/>
</dbReference>
<comment type="caution">
    <text evidence="1">The sequence shown here is derived from an EMBL/GenBank/DDBJ whole genome shotgun (WGS) entry which is preliminary data.</text>
</comment>
<accession>A0ABU7V0X5</accession>
<evidence type="ECO:0000313" key="2">
    <source>
        <dbReference type="Proteomes" id="UP001356170"/>
    </source>
</evidence>
<gene>
    <name evidence="1" type="ORF">V3390_09380</name>
</gene>
<evidence type="ECO:0000313" key="1">
    <source>
        <dbReference type="EMBL" id="MEF2156431.1"/>
    </source>
</evidence>
<organism evidence="1 2">
    <name type="scientific">Aquilutibacter rugosus</name>
    <dbReference type="NCBI Taxonomy" id="3115820"/>
    <lineage>
        <taxon>Bacteria</taxon>
        <taxon>Pseudomonadati</taxon>
        <taxon>Pseudomonadota</taxon>
        <taxon>Gammaproteobacteria</taxon>
        <taxon>Lysobacterales</taxon>
        <taxon>Lysobacteraceae</taxon>
        <taxon>Aquilutibacter</taxon>
    </lineage>
</organism>
<keyword evidence="2" id="KW-1185">Reference proteome</keyword>
<reference evidence="1 2" key="1">
    <citation type="submission" date="2024-01" db="EMBL/GenBank/DDBJ databases">
        <title>Novel species of the genus Luteimonas isolated from rivers.</title>
        <authorList>
            <person name="Lu H."/>
        </authorList>
    </citation>
    <scope>NUCLEOTIDE SEQUENCE [LARGE SCALE GENOMIC DNA]</scope>
    <source>
        <strain evidence="1 2">FXH3W</strain>
    </source>
</reference>
<sequence>MAANRKDLEPVFAEMRRIWAANGKTVLGASKATGIHRDTVKQLLERRVIWYSAQTLDRLGYEYVRTGK</sequence>
<protein>
    <submittedName>
        <fullName evidence="1">Uncharacterized protein</fullName>
    </submittedName>
</protein>
<proteinExistence type="predicted"/>
<dbReference type="RefSeq" id="WP_331704221.1">
    <property type="nucleotide sequence ID" value="NZ_JAZHBO010000002.1"/>
</dbReference>